<proteinExistence type="predicted"/>
<keyword evidence="5" id="KW-1185">Reference proteome</keyword>
<dbReference type="RefSeq" id="WP_283808608.1">
    <property type="nucleotide sequence ID" value="NZ_QRDT01000011.1"/>
</dbReference>
<feature type="transmembrane region" description="Helical" evidence="1">
    <location>
        <begin position="16"/>
        <end position="39"/>
    </location>
</feature>
<evidence type="ECO:0000313" key="4">
    <source>
        <dbReference type="Proteomes" id="UP000252631"/>
    </source>
</evidence>
<dbReference type="EMBL" id="QRDT01000011">
    <property type="protein sequence ID" value="RED33247.1"/>
    <property type="molecule type" value="Genomic_DNA"/>
</dbReference>
<dbReference type="Proteomes" id="UP000252631">
    <property type="component" value="Unassembled WGS sequence"/>
</dbReference>
<name>A0A336JRK5_9BRAD</name>
<evidence type="ECO:0000256" key="1">
    <source>
        <dbReference type="SAM" id="Phobius"/>
    </source>
</evidence>
<protein>
    <submittedName>
        <fullName evidence="3">Uncharacterized protein</fullName>
    </submittedName>
</protein>
<evidence type="ECO:0000313" key="2">
    <source>
        <dbReference type="EMBL" id="RED33247.1"/>
    </source>
</evidence>
<sequence>MEDDKLDAKRTGNEPAPILLLAIAVVPLIAIVAWLMGLFG</sequence>
<dbReference type="AlphaFoldDB" id="A0A336JRK5"/>
<evidence type="ECO:0000313" key="5">
    <source>
        <dbReference type="Proteomes" id="UP000256343"/>
    </source>
</evidence>
<keyword evidence="1" id="KW-0812">Transmembrane</keyword>
<reference evidence="3 4" key="1">
    <citation type="submission" date="2017-08" db="EMBL/GenBank/DDBJ databases">
        <authorList>
            <person name="de Groot N.N."/>
        </authorList>
    </citation>
    <scope>NUCLEOTIDE SEQUENCE [LARGE SCALE GENOMIC DNA]</scope>
    <source>
        <strain evidence="3 4">JA575</strain>
    </source>
</reference>
<reference evidence="2 5" key="2">
    <citation type="submission" date="2018-07" db="EMBL/GenBank/DDBJ databases">
        <title>Genomic Encyclopedia of Archaeal and Bacterial Type Strains, Phase II (KMG-II): from individual species to whole genera.</title>
        <authorList>
            <person name="Goeker M."/>
        </authorList>
    </citation>
    <scope>NUCLEOTIDE SEQUENCE [LARGE SCALE GENOMIC DNA]</scope>
    <source>
        <strain evidence="2 5">JA575</strain>
    </source>
</reference>
<accession>A0A336JRK5</accession>
<dbReference type="EMBL" id="UFQQ01000011">
    <property type="protein sequence ID" value="SSW91323.1"/>
    <property type="molecule type" value="Genomic_DNA"/>
</dbReference>
<evidence type="ECO:0000313" key="3">
    <source>
        <dbReference type="EMBL" id="SSW91323.1"/>
    </source>
</evidence>
<organism evidence="3 4">
    <name type="scientific">Rhodopseudomonas pentothenatexigens</name>
    <dbReference type="NCBI Taxonomy" id="999699"/>
    <lineage>
        <taxon>Bacteria</taxon>
        <taxon>Pseudomonadati</taxon>
        <taxon>Pseudomonadota</taxon>
        <taxon>Alphaproteobacteria</taxon>
        <taxon>Hyphomicrobiales</taxon>
        <taxon>Nitrobacteraceae</taxon>
        <taxon>Rhodopseudomonas</taxon>
    </lineage>
</organism>
<gene>
    <name evidence="2" type="ORF">BJ125_11184</name>
    <name evidence="3" type="ORF">SAMN05892882_11184</name>
</gene>
<dbReference type="Proteomes" id="UP000256343">
    <property type="component" value="Unassembled WGS sequence"/>
</dbReference>
<keyword evidence="1" id="KW-1133">Transmembrane helix</keyword>
<keyword evidence="1" id="KW-0472">Membrane</keyword>